<dbReference type="Proteomes" id="UP000542776">
    <property type="component" value="Unassembled WGS sequence"/>
</dbReference>
<comment type="caution">
    <text evidence="2">The sequence shown here is derived from an EMBL/GenBank/DDBJ whole genome shotgun (WGS) entry which is preliminary data.</text>
</comment>
<sequence length="82" mass="8813">MPTTIRPTIFTVSARWDDEAQVWTGSCDAIPAAAEGATLDELLARVSAMAADVLPDNHPDLDRAGVFLQITALQEIEHRPAA</sequence>
<feature type="domain" description="DUF1902" evidence="1">
    <location>
        <begin position="11"/>
        <end position="72"/>
    </location>
</feature>
<evidence type="ECO:0000313" key="2">
    <source>
        <dbReference type="EMBL" id="MBB3997698.1"/>
    </source>
</evidence>
<name>A0A7W6H475_9HYPH</name>
<dbReference type="AlphaFoldDB" id="A0A7W6H475"/>
<dbReference type="SUPFAM" id="SSF143100">
    <property type="entry name" value="TTHA1013/TTHA0281-like"/>
    <property type="match status" value="1"/>
</dbReference>
<evidence type="ECO:0000313" key="3">
    <source>
        <dbReference type="Proteomes" id="UP000542776"/>
    </source>
</evidence>
<dbReference type="EMBL" id="JACIEK010000002">
    <property type="protein sequence ID" value="MBB3997698.1"/>
    <property type="molecule type" value="Genomic_DNA"/>
</dbReference>
<dbReference type="RefSeq" id="WP_183199239.1">
    <property type="nucleotide sequence ID" value="NZ_JACIEK010000002.1"/>
</dbReference>
<accession>A0A7W6H475</accession>
<dbReference type="InterPro" id="IPR015066">
    <property type="entry name" value="DUF1902"/>
</dbReference>
<gene>
    <name evidence="2" type="ORF">GGR04_001534</name>
</gene>
<keyword evidence="3" id="KW-1185">Reference proteome</keyword>
<evidence type="ECO:0000259" key="1">
    <source>
        <dbReference type="Pfam" id="PF08972"/>
    </source>
</evidence>
<organism evidence="2 3">
    <name type="scientific">Aureimonas pseudogalii</name>
    <dbReference type="NCBI Taxonomy" id="1744844"/>
    <lineage>
        <taxon>Bacteria</taxon>
        <taxon>Pseudomonadati</taxon>
        <taxon>Pseudomonadota</taxon>
        <taxon>Alphaproteobacteria</taxon>
        <taxon>Hyphomicrobiales</taxon>
        <taxon>Aurantimonadaceae</taxon>
        <taxon>Aureimonas</taxon>
    </lineage>
</organism>
<dbReference type="Gene3D" id="3.30.2390.10">
    <property type="entry name" value="TTHA1013-like"/>
    <property type="match status" value="1"/>
</dbReference>
<reference evidence="2 3" key="1">
    <citation type="submission" date="2020-08" db="EMBL/GenBank/DDBJ databases">
        <title>Genomic Encyclopedia of Type Strains, Phase IV (KMG-IV): sequencing the most valuable type-strain genomes for metagenomic binning, comparative biology and taxonomic classification.</title>
        <authorList>
            <person name="Goeker M."/>
        </authorList>
    </citation>
    <scope>NUCLEOTIDE SEQUENCE [LARGE SCALE GENOMIC DNA]</scope>
    <source>
        <strain evidence="2 3">DSM 102238</strain>
    </source>
</reference>
<dbReference type="Pfam" id="PF08972">
    <property type="entry name" value="DUF1902"/>
    <property type="match status" value="1"/>
</dbReference>
<proteinExistence type="predicted"/>
<dbReference type="InterPro" id="IPR035069">
    <property type="entry name" value="TTHA1013/TTHA0281-like"/>
</dbReference>
<protein>
    <recommendedName>
        <fullName evidence="1">DUF1902 domain-containing protein</fullName>
    </recommendedName>
</protein>